<keyword evidence="6" id="KW-1185">Reference proteome</keyword>
<name>A0A1S1YWD6_FLAPC</name>
<dbReference type="Gene3D" id="1.10.150.130">
    <property type="match status" value="1"/>
</dbReference>
<dbReference type="InterPro" id="IPR013762">
    <property type="entry name" value="Integrase-like_cat_sf"/>
</dbReference>
<comment type="caution">
    <text evidence="5">The sequence shown here is derived from an EMBL/GenBank/DDBJ whole genome shotgun (WGS) entry which is preliminary data.</text>
</comment>
<dbReference type="InterPro" id="IPR002104">
    <property type="entry name" value="Integrase_catalytic"/>
</dbReference>
<keyword evidence="3" id="KW-0233">DNA recombination</keyword>
<dbReference type="GO" id="GO:0006310">
    <property type="term" value="P:DNA recombination"/>
    <property type="evidence" value="ECO:0007669"/>
    <property type="project" value="UniProtKB-KW"/>
</dbReference>
<proteinExistence type="inferred from homology"/>
<dbReference type="GO" id="GO:0003677">
    <property type="term" value="F:DNA binding"/>
    <property type="evidence" value="ECO:0007669"/>
    <property type="project" value="UniProtKB-KW"/>
</dbReference>
<evidence type="ECO:0000256" key="3">
    <source>
        <dbReference type="ARBA" id="ARBA00023172"/>
    </source>
</evidence>
<dbReference type="Pfam" id="PF00589">
    <property type="entry name" value="Phage_integrase"/>
    <property type="match status" value="1"/>
</dbReference>
<reference evidence="5 6" key="1">
    <citation type="journal article" date="2012" name="Int. J. Syst. Evol. Microbiol.">
        <title>Flammeovirga pacifica sp. nov., isolated from deep-sea sediment.</title>
        <authorList>
            <person name="Xu H."/>
            <person name="Fu Y."/>
            <person name="Yang N."/>
            <person name="Ding Z."/>
            <person name="Lai Q."/>
            <person name="Zeng R."/>
        </authorList>
    </citation>
    <scope>NUCLEOTIDE SEQUENCE [LARGE SCALE GENOMIC DNA]</scope>
    <source>
        <strain evidence="6">DSM 24597 / LMG 26175 / WPAGA1</strain>
    </source>
</reference>
<dbReference type="InterPro" id="IPR011010">
    <property type="entry name" value="DNA_brk_join_enz"/>
</dbReference>
<evidence type="ECO:0000256" key="2">
    <source>
        <dbReference type="ARBA" id="ARBA00023125"/>
    </source>
</evidence>
<dbReference type="GO" id="GO:0015074">
    <property type="term" value="P:DNA integration"/>
    <property type="evidence" value="ECO:0007669"/>
    <property type="project" value="InterPro"/>
</dbReference>
<dbReference type="InterPro" id="IPR025269">
    <property type="entry name" value="SAM-like_dom"/>
</dbReference>
<sequence length="406" mass="47193">MATVKLYLKDKNAHKVTKVICAVSDGRGVFIKVPTSVSVNPKHWSIKNQRILSANSNAVALNQQLEKFKNRVFTIYLEAKNNGLQANSKYIKEQLHPKENTVTKEEQFWDVFDNYLELKTNSLSISSIKKIKSLRVHLKGFEEKKYITFDLEKMDQMIFERLQDYMYKDADLNVQTTAKYLGLFKTFLNWCKSMKIVDNDDHKQFSLTHQPETLKPILDDKDIDKLRTVSLTNNYLDNARELLILSTLTGLRFSDYSKINLSQIRIDSEEREYLVLRQTKTNERIEVPLNSESSRIVHDLIDGKVRAISNQKLNQYVKEVCKLAGIDDLFEVDEFKGTQKTTYQKPKYELITTHTGRRTFATRLLLKGVPTKTVMKFTGHKDERSFSKYVNIPKEKEMDLVRIALG</sequence>
<evidence type="ECO:0000259" key="4">
    <source>
        <dbReference type="PROSITE" id="PS51898"/>
    </source>
</evidence>
<dbReference type="RefSeq" id="WP_044226906.1">
    <property type="nucleotide sequence ID" value="NZ_JRYR02000001.1"/>
</dbReference>
<dbReference type="STRING" id="915059.NH26_01525"/>
<dbReference type="PANTHER" id="PTHR30349:SF64">
    <property type="entry name" value="PROPHAGE INTEGRASE INTD-RELATED"/>
    <property type="match status" value="1"/>
</dbReference>
<dbReference type="PANTHER" id="PTHR30349">
    <property type="entry name" value="PHAGE INTEGRASE-RELATED"/>
    <property type="match status" value="1"/>
</dbReference>
<evidence type="ECO:0000256" key="1">
    <source>
        <dbReference type="ARBA" id="ARBA00008857"/>
    </source>
</evidence>
<evidence type="ECO:0000313" key="5">
    <source>
        <dbReference type="EMBL" id="OHX65125.1"/>
    </source>
</evidence>
<dbReference type="CDD" id="cd01185">
    <property type="entry name" value="INTN1_C_like"/>
    <property type="match status" value="1"/>
</dbReference>
<dbReference type="InterPro" id="IPR035386">
    <property type="entry name" value="Arm-DNA-bind_5"/>
</dbReference>
<accession>A0A1S1YWD6</accession>
<feature type="domain" description="Tyr recombinase" evidence="4">
    <location>
        <begin position="213"/>
        <end position="402"/>
    </location>
</feature>
<dbReference type="PROSITE" id="PS51898">
    <property type="entry name" value="TYR_RECOMBINASE"/>
    <property type="match status" value="1"/>
</dbReference>
<dbReference type="SUPFAM" id="SSF56349">
    <property type="entry name" value="DNA breaking-rejoining enzymes"/>
    <property type="match status" value="1"/>
</dbReference>
<gene>
    <name evidence="5" type="ORF">NH26_01525</name>
</gene>
<dbReference type="EMBL" id="JRYR02000001">
    <property type="protein sequence ID" value="OHX65125.1"/>
    <property type="molecule type" value="Genomic_DNA"/>
</dbReference>
<dbReference type="OrthoDB" id="1493636at2"/>
<comment type="similarity">
    <text evidence="1">Belongs to the 'phage' integrase family.</text>
</comment>
<dbReference type="Pfam" id="PF13102">
    <property type="entry name" value="Phage_int_SAM_5"/>
    <property type="match status" value="1"/>
</dbReference>
<keyword evidence="2" id="KW-0238">DNA-binding</keyword>
<dbReference type="InterPro" id="IPR050090">
    <property type="entry name" value="Tyrosine_recombinase_XerCD"/>
</dbReference>
<dbReference type="Proteomes" id="UP000179797">
    <property type="component" value="Unassembled WGS sequence"/>
</dbReference>
<organism evidence="5 6">
    <name type="scientific">Flammeovirga pacifica</name>
    <dbReference type="NCBI Taxonomy" id="915059"/>
    <lineage>
        <taxon>Bacteria</taxon>
        <taxon>Pseudomonadati</taxon>
        <taxon>Bacteroidota</taxon>
        <taxon>Cytophagia</taxon>
        <taxon>Cytophagales</taxon>
        <taxon>Flammeovirgaceae</taxon>
        <taxon>Flammeovirga</taxon>
    </lineage>
</organism>
<dbReference type="Pfam" id="PF17293">
    <property type="entry name" value="Arm-DNA-bind_5"/>
    <property type="match status" value="1"/>
</dbReference>
<dbReference type="InterPro" id="IPR010998">
    <property type="entry name" value="Integrase_recombinase_N"/>
</dbReference>
<evidence type="ECO:0000313" key="6">
    <source>
        <dbReference type="Proteomes" id="UP000179797"/>
    </source>
</evidence>
<dbReference type="AlphaFoldDB" id="A0A1S1YWD6"/>
<protein>
    <recommendedName>
        <fullName evidence="4">Tyr recombinase domain-containing protein</fullName>
    </recommendedName>
</protein>
<dbReference type="Gene3D" id="1.10.443.10">
    <property type="entry name" value="Intergrase catalytic core"/>
    <property type="match status" value="1"/>
</dbReference>